<gene>
    <name evidence="1" type="ORF">UFOVP774_45</name>
</gene>
<sequence length="185" mass="20426">MKMAKQGFVEIHGKSYETVASRVARFREFYPEYTIQTKIIKIDADECIVEAGILNEDSRLIANGHAQEFRANSQINKTSYVENCETSAIGRALASFGIGGTEFASANEVVNAIYQQSNPVGRAAQALKVDVPALVKQITDTKSLTDLLKVFSEVYPKTRNDPVATKLIIAAKDEMKSLFEESVNE</sequence>
<dbReference type="EMBL" id="LR796710">
    <property type="protein sequence ID" value="CAB4161306.1"/>
    <property type="molecule type" value="Genomic_DNA"/>
</dbReference>
<reference evidence="1" key="1">
    <citation type="submission" date="2020-04" db="EMBL/GenBank/DDBJ databases">
        <authorList>
            <person name="Chiriac C."/>
            <person name="Salcher M."/>
            <person name="Ghai R."/>
            <person name="Kavagutti S V."/>
        </authorList>
    </citation>
    <scope>NUCLEOTIDE SEQUENCE</scope>
</reference>
<accession>A0A6J5NUP0</accession>
<proteinExistence type="predicted"/>
<organism evidence="1">
    <name type="scientific">uncultured Caudovirales phage</name>
    <dbReference type="NCBI Taxonomy" id="2100421"/>
    <lineage>
        <taxon>Viruses</taxon>
        <taxon>Duplodnaviria</taxon>
        <taxon>Heunggongvirae</taxon>
        <taxon>Uroviricota</taxon>
        <taxon>Caudoviricetes</taxon>
        <taxon>Peduoviridae</taxon>
        <taxon>Maltschvirus</taxon>
        <taxon>Maltschvirus maltsch</taxon>
    </lineage>
</organism>
<evidence type="ECO:0000313" key="1">
    <source>
        <dbReference type="EMBL" id="CAB4161306.1"/>
    </source>
</evidence>
<name>A0A6J5NUP0_9CAUD</name>
<protein>
    <submittedName>
        <fullName evidence="1">Uncharacterized protein</fullName>
    </submittedName>
</protein>